<keyword evidence="6" id="KW-0808">Transferase</keyword>
<evidence type="ECO:0000256" key="6">
    <source>
        <dbReference type="ARBA" id="ARBA00022679"/>
    </source>
</evidence>
<dbReference type="PANTHER" id="PTHR38096:SF1">
    <property type="entry name" value="ENTEROBACTIN SYNTHASE COMPONENT D"/>
    <property type="match status" value="1"/>
</dbReference>
<dbReference type="Pfam" id="PF01648">
    <property type="entry name" value="ACPS"/>
    <property type="match status" value="1"/>
</dbReference>
<evidence type="ECO:0000313" key="15">
    <source>
        <dbReference type="Proteomes" id="UP001555342"/>
    </source>
</evidence>
<name>A0ABV3NX10_9ENTR</name>
<dbReference type="InterPro" id="IPR037143">
    <property type="entry name" value="4-PPantetheinyl_Trfase_dom_sf"/>
</dbReference>
<evidence type="ECO:0000256" key="10">
    <source>
        <dbReference type="ARBA" id="ARBA00049176"/>
    </source>
</evidence>
<dbReference type="NCBIfam" id="NF007604">
    <property type="entry name" value="PRK10251.1"/>
    <property type="match status" value="1"/>
</dbReference>
<evidence type="ECO:0000259" key="12">
    <source>
        <dbReference type="Pfam" id="PF01648"/>
    </source>
</evidence>
<dbReference type="PRINTS" id="PR01399">
    <property type="entry name" value="ENTSNTHTASED"/>
</dbReference>
<dbReference type="InterPro" id="IPR041354">
    <property type="entry name" value="4PPT_N"/>
</dbReference>
<comment type="subunit">
    <text evidence="4">EntB, EntD, EntE, and EntF form a multienzyme complex called enterobactin synthase.</text>
</comment>
<evidence type="ECO:0000256" key="2">
    <source>
        <dbReference type="ARBA" id="ARBA00004993"/>
    </source>
</evidence>
<evidence type="ECO:0000256" key="3">
    <source>
        <dbReference type="ARBA" id="ARBA00008342"/>
    </source>
</evidence>
<gene>
    <name evidence="14" type="primary">entD</name>
    <name evidence="14" type="ORF">AB1E22_14645</name>
</gene>
<comment type="catalytic activity">
    <reaction evidence="11">
        <text>apo-[peptidyl-carrier protein] + CoA = holo-[peptidyl-carrier protein] + adenosine 3',5'-bisphosphate + H(+)</text>
        <dbReference type="Rhea" id="RHEA:46228"/>
        <dbReference type="Rhea" id="RHEA-COMP:11479"/>
        <dbReference type="Rhea" id="RHEA-COMP:11480"/>
        <dbReference type="ChEBI" id="CHEBI:15378"/>
        <dbReference type="ChEBI" id="CHEBI:29999"/>
        <dbReference type="ChEBI" id="CHEBI:57287"/>
        <dbReference type="ChEBI" id="CHEBI:58343"/>
        <dbReference type="ChEBI" id="CHEBI:64479"/>
    </reaction>
</comment>
<dbReference type="SUPFAM" id="SSF56214">
    <property type="entry name" value="4'-phosphopantetheinyl transferase"/>
    <property type="match status" value="1"/>
</dbReference>
<comment type="function">
    <text evidence="1">Involved in the biosynthesis of the siderophore enterobactin (enterochelin), which is a macrocyclic trimeric lactone of N-(2,3-dihydroxybenzoyl)-serine. The serine trilactone serves as a scaffolding for the three catechol functionalities that provide hexadentate coordination for the tightly ligated iron(2+) atoms. Plays an essential role in the assembly of the enterobactin by catalyzing the transfer of the 4'-phosphopantetheine (Ppant) moiety from coenzyme A to the apo-domains of both EntB (ArCP domain) and EntF (PCP domain) to yield their holo-forms which make them competent for the activation of 2,3-dihydroxybenzoate (DHB) and L-serine, respectively.</text>
</comment>
<sequence>MQTHLAHFIFPNTVQPVVRVDFDAATFKPEDLFWLPHHHRLSKAVNKRKAEHLAGRIAACEALSFHGIEDFVPGIGLHREPCWPPGFTGSITHSGNVALAAVIIDDPTQRSGMGIDYETIITPEIAQEIYGGIIESAEKERIQAAPFPFHYALTLVFSAKESLFKALFRHVGRYFDFSAVSLTEIDSQQLSLTLNESLGPFQKGETFTALWKGDARQLITLIQLGG</sequence>
<evidence type="ECO:0000256" key="7">
    <source>
        <dbReference type="ARBA" id="ARBA00023191"/>
    </source>
</evidence>
<dbReference type="InterPro" id="IPR003542">
    <property type="entry name" value="Enbac_synth_compD-like"/>
</dbReference>
<dbReference type="Proteomes" id="UP001555342">
    <property type="component" value="Unassembled WGS sequence"/>
</dbReference>
<evidence type="ECO:0000259" key="13">
    <source>
        <dbReference type="Pfam" id="PF17837"/>
    </source>
</evidence>
<dbReference type="GO" id="GO:0047527">
    <property type="term" value="F:2,3-dihydroxybenzoate-serine ligase activity"/>
    <property type="evidence" value="ECO:0007669"/>
    <property type="project" value="UniProtKB-EC"/>
</dbReference>
<comment type="catalytic activity">
    <reaction evidence="10">
        <text>apo-[aryl-carrier protein] + CoA = holo-[aryl-carrier protein] + adenosine 3',5'-bisphosphate + H(+)</text>
        <dbReference type="Rhea" id="RHEA:48404"/>
        <dbReference type="Rhea" id="RHEA-COMP:15903"/>
        <dbReference type="Rhea" id="RHEA-COMP:17557"/>
        <dbReference type="ChEBI" id="CHEBI:15378"/>
        <dbReference type="ChEBI" id="CHEBI:29999"/>
        <dbReference type="ChEBI" id="CHEBI:57287"/>
        <dbReference type="ChEBI" id="CHEBI:58343"/>
        <dbReference type="ChEBI" id="CHEBI:64479"/>
    </reaction>
</comment>
<keyword evidence="7" id="KW-0259">Enterobactin biosynthesis</keyword>
<dbReference type="InterPro" id="IPR008278">
    <property type="entry name" value="4-PPantetheinyl_Trfase_dom"/>
</dbReference>
<keyword evidence="15" id="KW-1185">Reference proteome</keyword>
<comment type="pathway">
    <text evidence="2">Siderophore biosynthesis; enterobactin biosynthesis.</text>
</comment>
<comment type="caution">
    <text evidence="14">The sequence shown here is derived from an EMBL/GenBank/DDBJ whole genome shotgun (WGS) entry which is preliminary data.</text>
</comment>
<evidence type="ECO:0000256" key="11">
    <source>
        <dbReference type="ARBA" id="ARBA00049191"/>
    </source>
</evidence>
<keyword evidence="14" id="KW-0436">Ligase</keyword>
<evidence type="ECO:0000256" key="8">
    <source>
        <dbReference type="ARBA" id="ARBA00029894"/>
    </source>
</evidence>
<dbReference type="Pfam" id="PF17837">
    <property type="entry name" value="4PPT_N"/>
    <property type="match status" value="1"/>
</dbReference>
<feature type="domain" description="4'-phosphopantetheinyl transferase N-terminal" evidence="13">
    <location>
        <begin position="39"/>
        <end position="102"/>
    </location>
</feature>
<dbReference type="PANTHER" id="PTHR38096">
    <property type="entry name" value="ENTEROBACTIN SYNTHASE COMPONENT D"/>
    <property type="match status" value="1"/>
</dbReference>
<proteinExistence type="inferred from homology"/>
<reference evidence="14 15" key="1">
    <citation type="submission" date="2024-07" db="EMBL/GenBank/DDBJ databases">
        <authorList>
            <person name="Wang L."/>
        </authorList>
    </citation>
    <scope>NUCLEOTIDE SEQUENCE [LARGE SCALE GENOMIC DNA]</scope>
    <source>
        <strain evidence="14 15">WL359</strain>
    </source>
</reference>
<organism evidence="14 15">
    <name type="scientific">Buttiauxella gaviniae</name>
    <dbReference type="NCBI Taxonomy" id="82990"/>
    <lineage>
        <taxon>Bacteria</taxon>
        <taxon>Pseudomonadati</taxon>
        <taxon>Pseudomonadota</taxon>
        <taxon>Gammaproteobacteria</taxon>
        <taxon>Enterobacterales</taxon>
        <taxon>Enterobacteriaceae</taxon>
        <taxon>Buttiauxella</taxon>
    </lineage>
</organism>
<evidence type="ECO:0000256" key="5">
    <source>
        <dbReference type="ARBA" id="ARBA00019087"/>
    </source>
</evidence>
<accession>A0ABV3NX10</accession>
<feature type="domain" description="4'-phosphopantetheinyl transferase" evidence="12">
    <location>
        <begin position="112"/>
        <end position="197"/>
    </location>
</feature>
<protein>
    <recommendedName>
        <fullName evidence="5">Enterobactin synthase component D</fullName>
    </recommendedName>
    <alternativeName>
        <fullName evidence="8">4'-phosphopantetheinyl transferase EntD</fullName>
    </alternativeName>
    <alternativeName>
        <fullName evidence="9">Enterochelin synthase D</fullName>
    </alternativeName>
</protein>
<comment type="similarity">
    <text evidence="3">Belongs to the P-Pant transferase superfamily. EntD family.</text>
</comment>
<dbReference type="EMBL" id="JBFMVT010000002">
    <property type="protein sequence ID" value="MEW7313916.1"/>
    <property type="molecule type" value="Genomic_DNA"/>
</dbReference>
<evidence type="ECO:0000256" key="4">
    <source>
        <dbReference type="ARBA" id="ARBA00011503"/>
    </source>
</evidence>
<evidence type="ECO:0000256" key="9">
    <source>
        <dbReference type="ARBA" id="ARBA00031996"/>
    </source>
</evidence>
<evidence type="ECO:0000313" key="14">
    <source>
        <dbReference type="EMBL" id="MEW7313916.1"/>
    </source>
</evidence>
<evidence type="ECO:0000256" key="1">
    <source>
        <dbReference type="ARBA" id="ARBA00003937"/>
    </source>
</evidence>
<dbReference type="RefSeq" id="WP_367595966.1">
    <property type="nucleotide sequence ID" value="NZ_JBFMVT010000002.1"/>
</dbReference>